<evidence type="ECO:0000256" key="2">
    <source>
        <dbReference type="ARBA" id="ARBA00022448"/>
    </source>
</evidence>
<feature type="transmembrane region" description="Helical" evidence="6">
    <location>
        <begin position="286"/>
        <end position="306"/>
    </location>
</feature>
<evidence type="ECO:0000256" key="4">
    <source>
        <dbReference type="ARBA" id="ARBA00022989"/>
    </source>
</evidence>
<proteinExistence type="predicted"/>
<dbReference type="EMBL" id="JALBUF010000001">
    <property type="protein sequence ID" value="MCI0182182.1"/>
    <property type="molecule type" value="Genomic_DNA"/>
</dbReference>
<dbReference type="PROSITE" id="PS50850">
    <property type="entry name" value="MFS"/>
    <property type="match status" value="1"/>
</dbReference>
<evidence type="ECO:0000256" key="3">
    <source>
        <dbReference type="ARBA" id="ARBA00022692"/>
    </source>
</evidence>
<feature type="transmembrane region" description="Helical" evidence="6">
    <location>
        <begin position="377"/>
        <end position="396"/>
    </location>
</feature>
<gene>
    <name evidence="8" type="primary">naiP_2</name>
    <name evidence="8" type="ORF">MM817_00438</name>
</gene>
<evidence type="ECO:0000313" key="9">
    <source>
        <dbReference type="Proteomes" id="UP001139263"/>
    </source>
</evidence>
<sequence length="421" mass="45579">MTSYHTHTKLRFIILLTAWGILVGTYDLGSLSISLPQLIIMWHLDGLQQSFLGSSTLIGMVFGSIGAGVLADRFGRRSILLLDFATFIIAEVISATAPDYTVLLIARFIVGIGIGAEFATAFPYLSELIPAKTRGRVMASVMWAANFGMLAAYGVGAWCLHAGPSGWRSTLAIGALLATPLLFFRTILPESTAWQNHHITSLKEFTSTWKNKALRRMLLSNSSNWFFYQISDQGLSLFLPTFLMEQLGSSVVRGVLASLLVKAITIPAALLTVFLIDRTGRRPIQLWGFFGRTIGLFALAMLSISIPGTHKLWVILALIVTYAFGAFGPDKTTVILPAEQFPTEIRASGQGIAESMGRIGGITGVVGYALLSTTVSNSAGILLFAVAALIGWIITISSTKETNHQSITFLQEFESTTSMGK</sequence>
<dbReference type="AlphaFoldDB" id="A0A9X1VA25"/>
<dbReference type="GO" id="GO:0046943">
    <property type="term" value="F:carboxylic acid transmembrane transporter activity"/>
    <property type="evidence" value="ECO:0007669"/>
    <property type="project" value="TreeGrafter"/>
</dbReference>
<evidence type="ECO:0000256" key="1">
    <source>
        <dbReference type="ARBA" id="ARBA00004651"/>
    </source>
</evidence>
<dbReference type="InterPro" id="IPR020846">
    <property type="entry name" value="MFS_dom"/>
</dbReference>
<evidence type="ECO:0000313" key="8">
    <source>
        <dbReference type="EMBL" id="MCI0182182.1"/>
    </source>
</evidence>
<dbReference type="GO" id="GO:0005886">
    <property type="term" value="C:plasma membrane"/>
    <property type="evidence" value="ECO:0007669"/>
    <property type="project" value="UniProtKB-SubCell"/>
</dbReference>
<feature type="transmembrane region" description="Helical" evidence="6">
    <location>
        <begin position="78"/>
        <end position="97"/>
    </location>
</feature>
<accession>A0A9X1VA25</accession>
<feature type="transmembrane region" description="Helical" evidence="6">
    <location>
        <begin position="170"/>
        <end position="188"/>
    </location>
</feature>
<keyword evidence="2" id="KW-0813">Transport</keyword>
<dbReference type="PANTHER" id="PTHR23508:SF10">
    <property type="entry name" value="CARBOXYLIC ACID TRANSPORTER PROTEIN HOMOLOG"/>
    <property type="match status" value="1"/>
</dbReference>
<reference evidence="8" key="1">
    <citation type="submission" date="2022-03" db="EMBL/GenBank/DDBJ databases">
        <title>Draft Genome Sequence of Firmicute Strain S0AB, a Heterotrophic Iron/Sulfur-Oxidizing Extreme Acidophile.</title>
        <authorList>
            <person name="Vergara E."/>
            <person name="Pakostova E."/>
            <person name="Johnson D.B."/>
            <person name="Holmes D.S."/>
        </authorList>
    </citation>
    <scope>NUCLEOTIDE SEQUENCE</scope>
    <source>
        <strain evidence="8">S0AB</strain>
    </source>
</reference>
<keyword evidence="5 6" id="KW-0472">Membrane</keyword>
<dbReference type="Gene3D" id="1.20.1250.20">
    <property type="entry name" value="MFS general substrate transporter like domains"/>
    <property type="match status" value="2"/>
</dbReference>
<dbReference type="PANTHER" id="PTHR23508">
    <property type="entry name" value="CARBOXYLIC ACID TRANSPORTER PROTEIN HOMOLOG"/>
    <property type="match status" value="1"/>
</dbReference>
<organism evidence="8 9">
    <name type="scientific">Sulfoacidibacillus ferrooxidans</name>
    <dbReference type="NCBI Taxonomy" id="2005001"/>
    <lineage>
        <taxon>Bacteria</taxon>
        <taxon>Bacillati</taxon>
        <taxon>Bacillota</taxon>
        <taxon>Bacilli</taxon>
        <taxon>Bacillales</taxon>
        <taxon>Alicyclobacillaceae</taxon>
        <taxon>Sulfoacidibacillus</taxon>
    </lineage>
</organism>
<name>A0A9X1VA25_9BACL</name>
<keyword evidence="4 6" id="KW-1133">Transmembrane helix</keyword>
<evidence type="ECO:0000256" key="6">
    <source>
        <dbReference type="SAM" id="Phobius"/>
    </source>
</evidence>
<feature type="transmembrane region" description="Helical" evidence="6">
    <location>
        <begin position="12"/>
        <end position="31"/>
    </location>
</feature>
<dbReference type="SUPFAM" id="SSF103473">
    <property type="entry name" value="MFS general substrate transporter"/>
    <property type="match status" value="1"/>
</dbReference>
<dbReference type="InterPro" id="IPR036259">
    <property type="entry name" value="MFS_trans_sf"/>
</dbReference>
<feature type="domain" description="Major facilitator superfamily (MFS) profile" evidence="7">
    <location>
        <begin position="13"/>
        <end position="403"/>
    </location>
</feature>
<comment type="caution">
    <text evidence="8">The sequence shown here is derived from an EMBL/GenBank/DDBJ whole genome shotgun (WGS) entry which is preliminary data.</text>
</comment>
<feature type="transmembrane region" description="Helical" evidence="6">
    <location>
        <begin position="137"/>
        <end position="158"/>
    </location>
</feature>
<keyword evidence="9" id="KW-1185">Reference proteome</keyword>
<evidence type="ECO:0000256" key="5">
    <source>
        <dbReference type="ARBA" id="ARBA00023136"/>
    </source>
</evidence>
<dbReference type="InterPro" id="IPR005829">
    <property type="entry name" value="Sugar_transporter_CS"/>
</dbReference>
<dbReference type="Pfam" id="PF07690">
    <property type="entry name" value="MFS_1"/>
    <property type="match status" value="1"/>
</dbReference>
<protein>
    <submittedName>
        <fullName evidence="8">Niacin/nicotinamide transporter NaiP</fullName>
    </submittedName>
</protein>
<keyword evidence="3 6" id="KW-0812">Transmembrane</keyword>
<dbReference type="RefSeq" id="WP_241711795.1">
    <property type="nucleotide sequence ID" value="NZ_JALBUF010000001.1"/>
</dbReference>
<dbReference type="PROSITE" id="PS00217">
    <property type="entry name" value="SUGAR_TRANSPORT_2"/>
    <property type="match status" value="1"/>
</dbReference>
<feature type="transmembrane region" description="Helical" evidence="6">
    <location>
        <begin position="312"/>
        <end position="330"/>
    </location>
</feature>
<comment type="subcellular location">
    <subcellularLocation>
        <location evidence="1">Cell membrane</location>
        <topology evidence="1">Multi-pass membrane protein</topology>
    </subcellularLocation>
</comment>
<feature type="transmembrane region" description="Helical" evidence="6">
    <location>
        <begin position="255"/>
        <end position="274"/>
    </location>
</feature>
<feature type="transmembrane region" description="Helical" evidence="6">
    <location>
        <begin position="103"/>
        <end position="125"/>
    </location>
</feature>
<evidence type="ECO:0000259" key="7">
    <source>
        <dbReference type="PROSITE" id="PS50850"/>
    </source>
</evidence>
<dbReference type="InterPro" id="IPR011701">
    <property type="entry name" value="MFS"/>
</dbReference>
<feature type="transmembrane region" description="Helical" evidence="6">
    <location>
        <begin position="51"/>
        <end position="71"/>
    </location>
</feature>
<dbReference type="Proteomes" id="UP001139263">
    <property type="component" value="Unassembled WGS sequence"/>
</dbReference>